<gene>
    <name evidence="9" type="ORF">NLU13_6884</name>
</gene>
<evidence type="ECO:0000256" key="7">
    <source>
        <dbReference type="SAM" id="MobiDB-lite"/>
    </source>
</evidence>
<protein>
    <recommendedName>
        <fullName evidence="8">Calpain catalytic domain-containing protein</fullName>
    </recommendedName>
</protein>
<dbReference type="SMART" id="SM00720">
    <property type="entry name" value="calpain_III"/>
    <property type="match status" value="1"/>
</dbReference>
<dbReference type="AlphaFoldDB" id="A0AA39GGK0"/>
<evidence type="ECO:0000256" key="6">
    <source>
        <dbReference type="PROSITE-ProRule" id="PRU00239"/>
    </source>
</evidence>
<name>A0AA39GGK0_SARSR</name>
<dbReference type="Pfam" id="PF25435">
    <property type="entry name" value="PalB_C"/>
    <property type="match status" value="1"/>
</dbReference>
<evidence type="ECO:0000256" key="4">
    <source>
        <dbReference type="ARBA" id="ARBA00022807"/>
    </source>
</evidence>
<dbReference type="SUPFAM" id="SSF49758">
    <property type="entry name" value="Calpain large subunit, middle domain (domain III)"/>
    <property type="match status" value="2"/>
</dbReference>
<comment type="similarity">
    <text evidence="1">Belongs to the peptidase C2 family. PalB/RIM13 subfamily.</text>
</comment>
<dbReference type="Pfam" id="PF00648">
    <property type="entry name" value="Peptidase_C2"/>
    <property type="match status" value="1"/>
</dbReference>
<accession>A0AA39GGK0</accession>
<sequence length="811" mass="89977">MSMEKRAQAAETLSVRSAGQEALDHAIQAAELYMRAASETKEKGRATVLRRKCKDLIARAEALKSTLSAASCGANAIIQRASHLHGNDFPPWDSEPSKDEFRTEPGVSAYRDDASFSLSLAQEAILDDWKRPEEIFADKKPADTSRFMDSTQGCDLVQDVTTDCSVVASLSAALNILTGKRSVLSSVIYPFDYRNGLPELSQSGKYVLRMHFNGCARRVTIDDRLPASRTDRTLFVVDRQNPMLIWPALVEKAYLKVRGGYDFPGSNSGTDLWVITGWIPEQMWTRIKGAHENDDVVITLGTGRISPEEEEATGLIGEHDYAVMSLDDASGSRWLTLKNPWCNGPPWAGSSTLNMPVNPTGPRTNTTFPGLQRMTMEEVVQNFESLYLNWNPELFPHRQNHHFAWDLPRGPFAASLIRNPQYCVTSSAGGPIWVLVSRHFVDSDLEIARRKPDSPTTDHRQLGFMSLLIFDNKGKRVQLGDGELYRSPYIDSPQTLARLDAAPGTAYTVVVDQHELPLPSYTFTLSLFSHEPLQVEQANESMAYQIEKSGSWRRRTAGGSVASSTYHVNPQYKLDIPRETPLTILLATSAQDIPVHLDLVWANGERVHHIQVRDLVGTSGDYRRGCALATVPSVDQGSYTLVCSTFEAGQIADFCLRVSSMVPLKIDPVPSDGAGRMRTPLPSVTFTEGEQRKRARINISWLTRANVSMYCADDHRAEYGVRISSGLMIRLFVAFGWGPHQTIIANAGEGGFQEVTAALRTLDFDMEPDRAQEQGLWLVIECMGNHTVETPCLEGELFSDAPIHIGPWETA</sequence>
<dbReference type="Gene3D" id="3.90.70.10">
    <property type="entry name" value="Cysteine proteinases"/>
    <property type="match status" value="1"/>
</dbReference>
<dbReference type="InterPro" id="IPR036181">
    <property type="entry name" value="MIT_dom_sf"/>
</dbReference>
<evidence type="ECO:0000256" key="5">
    <source>
        <dbReference type="PIRSR" id="PIRSR622684-1"/>
    </source>
</evidence>
<evidence type="ECO:0000313" key="9">
    <source>
        <dbReference type="EMBL" id="KAK0385707.1"/>
    </source>
</evidence>
<keyword evidence="4 6" id="KW-0788">Thiol protease</keyword>
<evidence type="ECO:0000259" key="8">
    <source>
        <dbReference type="PROSITE" id="PS50203"/>
    </source>
</evidence>
<dbReference type="InterPro" id="IPR036213">
    <property type="entry name" value="Calpain_III_sf"/>
</dbReference>
<feature type="domain" description="Calpain catalytic" evidence="8">
    <location>
        <begin position="99"/>
        <end position="392"/>
    </location>
</feature>
<dbReference type="PANTHER" id="PTHR46143:SF1">
    <property type="entry name" value="CALPAIN-7"/>
    <property type="match status" value="1"/>
</dbReference>
<dbReference type="InterPro" id="IPR022684">
    <property type="entry name" value="Calpain_cysteine_protease"/>
</dbReference>
<dbReference type="InterPro" id="IPR038765">
    <property type="entry name" value="Papain-like_cys_pep_sf"/>
</dbReference>
<dbReference type="EMBL" id="JAPDFR010000006">
    <property type="protein sequence ID" value="KAK0385707.1"/>
    <property type="molecule type" value="Genomic_DNA"/>
</dbReference>
<dbReference type="PROSITE" id="PS50203">
    <property type="entry name" value="CALPAIN_CAT"/>
    <property type="match status" value="1"/>
</dbReference>
<dbReference type="Gene3D" id="2.60.120.380">
    <property type="match status" value="1"/>
</dbReference>
<feature type="active site" evidence="5 6">
    <location>
        <position position="339"/>
    </location>
</feature>
<dbReference type="PANTHER" id="PTHR46143">
    <property type="entry name" value="CALPAIN-7"/>
    <property type="match status" value="1"/>
</dbReference>
<reference evidence="9" key="1">
    <citation type="submission" date="2022-10" db="EMBL/GenBank/DDBJ databases">
        <title>Determination and structural analysis of whole genome sequence of Sarocladium strictum F4-1.</title>
        <authorList>
            <person name="Hu L."/>
            <person name="Jiang Y."/>
        </authorList>
    </citation>
    <scope>NUCLEOTIDE SEQUENCE</scope>
    <source>
        <strain evidence="9">F4-1</strain>
    </source>
</reference>
<dbReference type="SUPFAM" id="SSF116846">
    <property type="entry name" value="MIT domain"/>
    <property type="match status" value="1"/>
</dbReference>
<feature type="region of interest" description="Disordered" evidence="7">
    <location>
        <begin position="85"/>
        <end position="104"/>
    </location>
</feature>
<dbReference type="InterPro" id="IPR022683">
    <property type="entry name" value="Calpain_III"/>
</dbReference>
<feature type="active site" evidence="5 6">
    <location>
        <position position="319"/>
    </location>
</feature>
<feature type="active site" evidence="5 6">
    <location>
        <position position="164"/>
    </location>
</feature>
<dbReference type="SMART" id="SM00230">
    <property type="entry name" value="CysPc"/>
    <property type="match status" value="1"/>
</dbReference>
<proteinExistence type="inferred from homology"/>
<evidence type="ECO:0000256" key="1">
    <source>
        <dbReference type="ARBA" id="ARBA00010193"/>
    </source>
</evidence>
<dbReference type="PRINTS" id="PR00704">
    <property type="entry name" value="CALPAIN"/>
</dbReference>
<dbReference type="Proteomes" id="UP001175261">
    <property type="component" value="Unassembled WGS sequence"/>
</dbReference>
<keyword evidence="3 6" id="KW-0378">Hydrolase</keyword>
<keyword evidence="10" id="KW-1185">Reference proteome</keyword>
<dbReference type="GO" id="GO:0004198">
    <property type="term" value="F:calcium-dependent cysteine-type endopeptidase activity"/>
    <property type="evidence" value="ECO:0007669"/>
    <property type="project" value="InterPro"/>
</dbReference>
<organism evidence="9 10">
    <name type="scientific">Sarocladium strictum</name>
    <name type="common">Black bundle disease fungus</name>
    <name type="synonym">Acremonium strictum</name>
    <dbReference type="NCBI Taxonomy" id="5046"/>
    <lineage>
        <taxon>Eukaryota</taxon>
        <taxon>Fungi</taxon>
        <taxon>Dikarya</taxon>
        <taxon>Ascomycota</taxon>
        <taxon>Pezizomycotina</taxon>
        <taxon>Sordariomycetes</taxon>
        <taxon>Hypocreomycetidae</taxon>
        <taxon>Hypocreales</taxon>
        <taxon>Sarocladiaceae</taxon>
        <taxon>Sarocladium</taxon>
    </lineage>
</organism>
<comment type="caution">
    <text evidence="9">The sequence shown here is derived from an EMBL/GenBank/DDBJ whole genome shotgun (WGS) entry which is preliminary data.</text>
</comment>
<evidence type="ECO:0000256" key="2">
    <source>
        <dbReference type="ARBA" id="ARBA00022670"/>
    </source>
</evidence>
<dbReference type="SUPFAM" id="SSF54001">
    <property type="entry name" value="Cysteine proteinases"/>
    <property type="match status" value="1"/>
</dbReference>
<evidence type="ECO:0000256" key="3">
    <source>
        <dbReference type="ARBA" id="ARBA00022801"/>
    </source>
</evidence>
<evidence type="ECO:0000313" key="10">
    <source>
        <dbReference type="Proteomes" id="UP001175261"/>
    </source>
</evidence>
<keyword evidence="2 6" id="KW-0645">Protease</keyword>
<dbReference type="GO" id="GO:0006508">
    <property type="term" value="P:proteolysis"/>
    <property type="evidence" value="ECO:0007669"/>
    <property type="project" value="UniProtKB-KW"/>
</dbReference>
<dbReference type="InterPro" id="IPR051297">
    <property type="entry name" value="PalB/RIM13"/>
</dbReference>
<dbReference type="InterPro" id="IPR001300">
    <property type="entry name" value="Peptidase_C2_calpain_cat"/>
</dbReference>